<organism evidence="9 10">
    <name type="scientific">Candidula unifasciata</name>
    <dbReference type="NCBI Taxonomy" id="100452"/>
    <lineage>
        <taxon>Eukaryota</taxon>
        <taxon>Metazoa</taxon>
        <taxon>Spiralia</taxon>
        <taxon>Lophotrochozoa</taxon>
        <taxon>Mollusca</taxon>
        <taxon>Gastropoda</taxon>
        <taxon>Heterobranchia</taxon>
        <taxon>Euthyneura</taxon>
        <taxon>Panpulmonata</taxon>
        <taxon>Eupulmonata</taxon>
        <taxon>Stylommatophora</taxon>
        <taxon>Helicina</taxon>
        <taxon>Helicoidea</taxon>
        <taxon>Geomitridae</taxon>
        <taxon>Candidula</taxon>
    </lineage>
</organism>
<evidence type="ECO:0000313" key="10">
    <source>
        <dbReference type="Proteomes" id="UP000678393"/>
    </source>
</evidence>
<evidence type="ECO:0000256" key="1">
    <source>
        <dbReference type="ARBA" id="ARBA00010617"/>
    </source>
</evidence>
<evidence type="ECO:0000256" key="3">
    <source>
        <dbReference type="ARBA" id="ARBA00022723"/>
    </source>
</evidence>
<evidence type="ECO:0000256" key="4">
    <source>
        <dbReference type="ARBA" id="ARBA00023002"/>
    </source>
</evidence>
<comment type="similarity">
    <text evidence="1 8">Belongs to the cytochrome P450 family.</text>
</comment>
<gene>
    <name evidence="9" type="ORF">CUNI_LOCUS20392</name>
</gene>
<evidence type="ECO:0000256" key="5">
    <source>
        <dbReference type="ARBA" id="ARBA00023004"/>
    </source>
</evidence>
<dbReference type="GO" id="GO:0005506">
    <property type="term" value="F:iron ion binding"/>
    <property type="evidence" value="ECO:0007669"/>
    <property type="project" value="InterPro"/>
</dbReference>
<dbReference type="PANTHER" id="PTHR24286:SF384">
    <property type="entry name" value="P450, PUTATIVE (EUROFUNG)-RELATED"/>
    <property type="match status" value="1"/>
</dbReference>
<keyword evidence="10" id="KW-1185">Reference proteome</keyword>
<dbReference type="SUPFAM" id="SSF48264">
    <property type="entry name" value="Cytochrome P450"/>
    <property type="match status" value="1"/>
</dbReference>
<dbReference type="GO" id="GO:0020037">
    <property type="term" value="F:heme binding"/>
    <property type="evidence" value="ECO:0007669"/>
    <property type="project" value="InterPro"/>
</dbReference>
<dbReference type="InterPro" id="IPR036396">
    <property type="entry name" value="Cyt_P450_sf"/>
</dbReference>
<dbReference type="Proteomes" id="UP000678393">
    <property type="component" value="Unassembled WGS sequence"/>
</dbReference>
<keyword evidence="5 7" id="KW-0408">Iron</keyword>
<keyword evidence="3 7" id="KW-0479">Metal-binding</keyword>
<dbReference type="InterPro" id="IPR017972">
    <property type="entry name" value="Cyt_P450_CS"/>
</dbReference>
<dbReference type="PROSITE" id="PS00086">
    <property type="entry name" value="CYTOCHROME_P450"/>
    <property type="match status" value="1"/>
</dbReference>
<keyword evidence="6 8" id="KW-0503">Monooxygenase</keyword>
<dbReference type="PANTHER" id="PTHR24286">
    <property type="entry name" value="CYTOCHROME P450 26"/>
    <property type="match status" value="1"/>
</dbReference>
<evidence type="ECO:0000313" key="9">
    <source>
        <dbReference type="EMBL" id="CAG5134834.1"/>
    </source>
</evidence>
<dbReference type="AlphaFoldDB" id="A0A8S4A0M8"/>
<sequence>MLLLKSTFIDNVYNVISFRFCGISVKEAKDTLLASAAFTLAVYLLAKFSCLLWDNYALGLRDPNINLPLPPGNMGWPFLGESHHFINKGAAFFTERHAKYGDIYKTHILGRPMIRVSGASNIRSLLNREPHQLTMSTPTSAKRIFGEQSVAVVTGQKHRSMKKKLSTCVTYQRLVDYIPCIQETMRSHILSWCSKEEVLGFMVCEELMCDIMLEIALGWRKEHDVDGQVRAAFLTINRNLISLPVKIPGGGFYKAIKAKKIIVDFVKKRLYSKGDKDHVCMLDILLISYGEEEGLTEEEIIDNTVTFLLAGTGTTSSALSSSLMMLGKHPEVLTDIRKELDSKGLLNAESGIDLNYELIQSLDSCQSVCKEVLRLHPPVGGSFRQAQTTLDVGGYRIPKEWKVMYGVRETQFSTTVFENREMFFPQRWMDKTLEETLRTSASCSYMPFGSGPRLCLGKSLALMEMTIFLVELARLVMWKLHNPNAKVIHLPVTKANDNLPVSFTRRS</sequence>
<accession>A0A8S4A0M8</accession>
<name>A0A8S4A0M8_9EUPU</name>
<dbReference type="GO" id="GO:0016705">
    <property type="term" value="F:oxidoreductase activity, acting on paired donors, with incorporation or reduction of molecular oxygen"/>
    <property type="evidence" value="ECO:0007669"/>
    <property type="project" value="InterPro"/>
</dbReference>
<dbReference type="Gene3D" id="1.10.630.10">
    <property type="entry name" value="Cytochrome P450"/>
    <property type="match status" value="1"/>
</dbReference>
<evidence type="ECO:0000256" key="8">
    <source>
        <dbReference type="RuleBase" id="RU000461"/>
    </source>
</evidence>
<keyword evidence="2 7" id="KW-0349">Heme</keyword>
<evidence type="ECO:0000256" key="6">
    <source>
        <dbReference type="ARBA" id="ARBA00023033"/>
    </source>
</evidence>
<dbReference type="PRINTS" id="PR00385">
    <property type="entry name" value="P450"/>
</dbReference>
<reference evidence="9" key="1">
    <citation type="submission" date="2021-04" db="EMBL/GenBank/DDBJ databases">
        <authorList>
            <consortium name="Molecular Ecology Group"/>
        </authorList>
    </citation>
    <scope>NUCLEOTIDE SEQUENCE</scope>
</reference>
<comment type="caution">
    <text evidence="9">The sequence shown here is derived from an EMBL/GenBank/DDBJ whole genome shotgun (WGS) entry which is preliminary data.</text>
</comment>
<dbReference type="GO" id="GO:0016125">
    <property type="term" value="P:sterol metabolic process"/>
    <property type="evidence" value="ECO:0007669"/>
    <property type="project" value="TreeGrafter"/>
</dbReference>
<dbReference type="GO" id="GO:0004497">
    <property type="term" value="F:monooxygenase activity"/>
    <property type="evidence" value="ECO:0007669"/>
    <property type="project" value="UniProtKB-KW"/>
</dbReference>
<dbReference type="InterPro" id="IPR001128">
    <property type="entry name" value="Cyt_P450"/>
</dbReference>
<evidence type="ECO:0000256" key="7">
    <source>
        <dbReference type="PIRSR" id="PIRSR602401-1"/>
    </source>
</evidence>
<dbReference type="PRINTS" id="PR00463">
    <property type="entry name" value="EP450I"/>
</dbReference>
<protein>
    <recommendedName>
        <fullName evidence="11">Cytochrome P450</fullName>
    </recommendedName>
</protein>
<evidence type="ECO:0008006" key="11">
    <source>
        <dbReference type="Google" id="ProtNLM"/>
    </source>
</evidence>
<dbReference type="OrthoDB" id="1372046at2759"/>
<feature type="binding site" description="axial binding residue" evidence="7">
    <location>
        <position position="455"/>
    </location>
    <ligand>
        <name>heme</name>
        <dbReference type="ChEBI" id="CHEBI:30413"/>
    </ligand>
    <ligandPart>
        <name>Fe</name>
        <dbReference type="ChEBI" id="CHEBI:18248"/>
    </ligandPart>
</feature>
<dbReference type="EMBL" id="CAJHNH020007645">
    <property type="protein sequence ID" value="CAG5134834.1"/>
    <property type="molecule type" value="Genomic_DNA"/>
</dbReference>
<comment type="cofactor">
    <cofactor evidence="7">
        <name>heme</name>
        <dbReference type="ChEBI" id="CHEBI:30413"/>
    </cofactor>
</comment>
<proteinExistence type="inferred from homology"/>
<dbReference type="Pfam" id="PF00067">
    <property type="entry name" value="p450"/>
    <property type="match status" value="1"/>
</dbReference>
<keyword evidence="4 8" id="KW-0560">Oxidoreductase</keyword>
<evidence type="ECO:0000256" key="2">
    <source>
        <dbReference type="ARBA" id="ARBA00022617"/>
    </source>
</evidence>
<dbReference type="InterPro" id="IPR002401">
    <property type="entry name" value="Cyt_P450_E_grp-I"/>
</dbReference>